<accession>A0A1H9FGI2</accession>
<evidence type="ECO:0000256" key="2">
    <source>
        <dbReference type="HAMAP-Rule" id="MF_00055"/>
    </source>
</evidence>
<dbReference type="NCBIfam" id="TIGR04336">
    <property type="entry name" value="AmmeMemoSam_B"/>
    <property type="match status" value="1"/>
</dbReference>
<evidence type="ECO:0000256" key="1">
    <source>
        <dbReference type="ARBA" id="ARBA00006315"/>
    </source>
</evidence>
<dbReference type="STRING" id="355243.SAMN03080615_01229"/>
<dbReference type="PANTHER" id="PTHR11060">
    <property type="entry name" value="PROTEIN MEMO1"/>
    <property type="match status" value="1"/>
</dbReference>
<dbReference type="Pfam" id="PF01875">
    <property type="entry name" value="Memo"/>
    <property type="match status" value="1"/>
</dbReference>
<dbReference type="Gene3D" id="3.40.830.10">
    <property type="entry name" value="LigB-like"/>
    <property type="match status" value="1"/>
</dbReference>
<protein>
    <recommendedName>
        <fullName evidence="2">MEMO1 family protein SAMN03080615_01229</fullName>
    </recommendedName>
</protein>
<evidence type="ECO:0000313" key="3">
    <source>
        <dbReference type="EMBL" id="SEQ36573.1"/>
    </source>
</evidence>
<dbReference type="EMBL" id="FOGB01000003">
    <property type="protein sequence ID" value="SEQ36573.1"/>
    <property type="molecule type" value="Genomic_DNA"/>
</dbReference>
<comment type="similarity">
    <text evidence="1 2">Belongs to the MEMO1 family.</text>
</comment>
<dbReference type="Proteomes" id="UP000198749">
    <property type="component" value="Unassembled WGS sequence"/>
</dbReference>
<evidence type="ECO:0000313" key="4">
    <source>
        <dbReference type="Proteomes" id="UP000198749"/>
    </source>
</evidence>
<reference evidence="4" key="1">
    <citation type="submission" date="2016-10" db="EMBL/GenBank/DDBJ databases">
        <authorList>
            <person name="Varghese N."/>
            <person name="Submissions S."/>
        </authorList>
    </citation>
    <scope>NUCLEOTIDE SEQUENCE [LARGE SCALE GENOMIC DNA]</scope>
    <source>
        <strain evidence="4">DSM 18887</strain>
    </source>
</reference>
<dbReference type="CDD" id="cd07361">
    <property type="entry name" value="MEMO_like"/>
    <property type="match status" value="1"/>
</dbReference>
<dbReference type="HAMAP" id="MF_00055">
    <property type="entry name" value="MEMO1"/>
    <property type="match status" value="1"/>
</dbReference>
<dbReference type="InterPro" id="IPR002737">
    <property type="entry name" value="MEMO1_fam"/>
</dbReference>
<dbReference type="AlphaFoldDB" id="A0A1H9FGI2"/>
<dbReference type="OrthoDB" id="9782820at2"/>
<gene>
    <name evidence="3" type="ORF">SAMN03080615_01229</name>
</gene>
<keyword evidence="4" id="KW-1185">Reference proteome</keyword>
<sequence>MRIKQSAVAGMFYPDNPDELALQVSQLLADNPQQGRLPVAIQVPHAGLVYSGGIAAKAYNLIRPYLDSITRIVLLGPAHRVPLQGMAVMDAGLWQTPLGQIQIDNILSDELVREGWVSVNDQAHAQEHCLEVQLPFLQLLDGRYRILPVLVGQTPSAAVSALVAQVLEMPGTLLVISSDLSHFHPYSEACQLDRATQQQIAQLDSQITPQQACGCYALNGFLRYAQSAGLKAELLGYCNSGDTAGDKSRVVGYSSYAFY</sequence>
<proteinExistence type="inferred from homology"/>
<dbReference type="RefSeq" id="WP_091355411.1">
    <property type="nucleotide sequence ID" value="NZ_AP025284.1"/>
</dbReference>
<name>A0A1H9FGI2_9GAMM</name>
<dbReference type="PANTHER" id="PTHR11060:SF0">
    <property type="entry name" value="PROTEIN MEMO1"/>
    <property type="match status" value="1"/>
</dbReference>
<organism evidence="3 4">
    <name type="scientific">Amphritea atlantica</name>
    <dbReference type="NCBI Taxonomy" id="355243"/>
    <lineage>
        <taxon>Bacteria</taxon>
        <taxon>Pseudomonadati</taxon>
        <taxon>Pseudomonadota</taxon>
        <taxon>Gammaproteobacteria</taxon>
        <taxon>Oceanospirillales</taxon>
        <taxon>Oceanospirillaceae</taxon>
        <taxon>Amphritea</taxon>
    </lineage>
</organism>